<evidence type="ECO:0000313" key="1">
    <source>
        <dbReference type="EMBL" id="GFT26623.1"/>
    </source>
</evidence>
<keyword evidence="2" id="KW-1185">Reference proteome</keyword>
<organism evidence="1 2">
    <name type="scientific">Nephila pilipes</name>
    <name type="common">Giant wood spider</name>
    <name type="synonym">Nephila maculata</name>
    <dbReference type="NCBI Taxonomy" id="299642"/>
    <lineage>
        <taxon>Eukaryota</taxon>
        <taxon>Metazoa</taxon>
        <taxon>Ecdysozoa</taxon>
        <taxon>Arthropoda</taxon>
        <taxon>Chelicerata</taxon>
        <taxon>Arachnida</taxon>
        <taxon>Araneae</taxon>
        <taxon>Araneomorphae</taxon>
        <taxon>Entelegynae</taxon>
        <taxon>Araneoidea</taxon>
        <taxon>Nephilidae</taxon>
        <taxon>Nephila</taxon>
    </lineage>
</organism>
<name>A0A8X6NP02_NEPPI</name>
<gene>
    <name evidence="1" type="ORF">NPIL_463331</name>
</gene>
<evidence type="ECO:0000313" key="2">
    <source>
        <dbReference type="Proteomes" id="UP000887013"/>
    </source>
</evidence>
<sequence length="112" mass="12855">MYPFFLQCTRDEGDAGWKKIFANESWIYCYDPETKQKSTQWVEKSGVSPAKKEFKGHCFPSASDAVKPLEPVFKGSKCLLIRFQAAILLTMFLDSSDLFNIFKEDRKEIGQA</sequence>
<dbReference type="Proteomes" id="UP000887013">
    <property type="component" value="Unassembled WGS sequence"/>
</dbReference>
<accession>A0A8X6NP02</accession>
<dbReference type="AlphaFoldDB" id="A0A8X6NP02"/>
<proteinExistence type="predicted"/>
<protein>
    <submittedName>
        <fullName evidence="1">Uncharacterized protein</fullName>
    </submittedName>
</protein>
<reference evidence="1" key="1">
    <citation type="submission" date="2020-08" db="EMBL/GenBank/DDBJ databases">
        <title>Multicomponent nature underlies the extraordinary mechanical properties of spider dragline silk.</title>
        <authorList>
            <person name="Kono N."/>
            <person name="Nakamura H."/>
            <person name="Mori M."/>
            <person name="Yoshida Y."/>
            <person name="Ohtoshi R."/>
            <person name="Malay A.D."/>
            <person name="Moran D.A.P."/>
            <person name="Tomita M."/>
            <person name="Numata K."/>
            <person name="Arakawa K."/>
        </authorList>
    </citation>
    <scope>NUCLEOTIDE SEQUENCE</scope>
</reference>
<dbReference type="EMBL" id="BMAW01106898">
    <property type="protein sequence ID" value="GFT26623.1"/>
    <property type="molecule type" value="Genomic_DNA"/>
</dbReference>
<comment type="caution">
    <text evidence="1">The sequence shown here is derived from an EMBL/GenBank/DDBJ whole genome shotgun (WGS) entry which is preliminary data.</text>
</comment>